<reference evidence="1" key="1">
    <citation type="submission" date="2013-05" db="EMBL/GenBank/DDBJ databases">
        <title>Genome assembly of Cystobacter fuscus DSM 2262.</title>
        <authorList>
            <person name="Sharma G."/>
            <person name="Khatri I."/>
            <person name="Kaur C."/>
            <person name="Mayilraj S."/>
            <person name="Subramanian S."/>
        </authorList>
    </citation>
    <scope>NUCLEOTIDE SEQUENCE [LARGE SCALE GENOMIC DNA]</scope>
    <source>
        <strain evidence="1">DSM 2262</strain>
    </source>
</reference>
<evidence type="ECO:0000313" key="2">
    <source>
        <dbReference type="Proteomes" id="UP000011682"/>
    </source>
</evidence>
<keyword evidence="2" id="KW-1185">Reference proteome</keyword>
<comment type="caution">
    <text evidence="1">The sequence shown here is derived from an EMBL/GenBank/DDBJ whole genome shotgun (WGS) entry which is preliminary data.</text>
</comment>
<dbReference type="Proteomes" id="UP000011682">
    <property type="component" value="Unassembled WGS sequence"/>
</dbReference>
<sequence length="79" mass="8345">MREGYSHGAGPSYKVGTPHHAMHAPADALVPPGFRRASATPRLLACEHSPNDESDSRPPGCRGCPGGRCDRRVVNARAA</sequence>
<dbReference type="EMBL" id="ANAH02000014">
    <property type="protein sequence ID" value="EPX59975.1"/>
    <property type="molecule type" value="Genomic_DNA"/>
</dbReference>
<gene>
    <name evidence="1" type="ORF">D187_002061</name>
</gene>
<dbReference type="AlphaFoldDB" id="S9P677"/>
<accession>S9P677</accession>
<name>S9P677_CYSF2</name>
<protein>
    <submittedName>
        <fullName evidence="1">Uncharacterized protein</fullName>
    </submittedName>
</protein>
<evidence type="ECO:0000313" key="1">
    <source>
        <dbReference type="EMBL" id="EPX59975.1"/>
    </source>
</evidence>
<organism evidence="1 2">
    <name type="scientific">Cystobacter fuscus (strain ATCC 25194 / DSM 2262 / NBRC 100088 / M29)</name>
    <dbReference type="NCBI Taxonomy" id="1242864"/>
    <lineage>
        <taxon>Bacteria</taxon>
        <taxon>Pseudomonadati</taxon>
        <taxon>Myxococcota</taxon>
        <taxon>Myxococcia</taxon>
        <taxon>Myxococcales</taxon>
        <taxon>Cystobacterineae</taxon>
        <taxon>Archangiaceae</taxon>
        <taxon>Cystobacter</taxon>
    </lineage>
</organism>
<proteinExistence type="predicted"/>